<evidence type="ECO:0008006" key="3">
    <source>
        <dbReference type="Google" id="ProtNLM"/>
    </source>
</evidence>
<sequence>MIPDALSLASSIVTFVDAIAKLKDSLSKASKTKRRLRNAMMEVLRGLSSLESAVRERFSLLGESESQDIRDILKDARSAIADFQPRLDQYLAEAPRGLLSTAASGAKAWFHRNAIEAEIQRLEAMLRSCQLRFSVIMSVRTEYAVITSHQEHLDRLAHFEDLVSYMIVRESRADGSHPSLMVGMEPTEVDFQFLSWATMVQSYPVSDSDPVTLLDYLGPATIFLGTLRPCLSALQDLNLGSPTVPPQSLFDNVLMMSDTLRAMDQWSPAAVLLAAASSALRLLATDTPSLSHQRSSAYIQYSSSVSAVKLKDPQALESSEQAVKAWQTLYNKSHDNADLYFLIQAISAYDVALFRRGDLEESLDCSRQALLLLRTAPNANVDQNDTPITWTASGEADVVYSSDREMSRPFYRAWDESRSLWNVAKSLATLGQYANARIAAMDALSCGEACAAAVQLVKVDADSVVRIRAELVTWVSIIQNPVTRSRRMPGAFILTDDELSDDDGSSL</sequence>
<dbReference type="Proteomes" id="UP001556367">
    <property type="component" value="Unassembled WGS sequence"/>
</dbReference>
<dbReference type="Gene3D" id="1.25.40.10">
    <property type="entry name" value="Tetratricopeptide repeat domain"/>
    <property type="match status" value="1"/>
</dbReference>
<dbReference type="InterPro" id="IPR011990">
    <property type="entry name" value="TPR-like_helical_dom_sf"/>
</dbReference>
<proteinExistence type="predicted"/>
<dbReference type="EMBL" id="JASNQZ010000003">
    <property type="protein sequence ID" value="KAL0959424.1"/>
    <property type="molecule type" value="Genomic_DNA"/>
</dbReference>
<evidence type="ECO:0000313" key="2">
    <source>
        <dbReference type="Proteomes" id="UP001556367"/>
    </source>
</evidence>
<comment type="caution">
    <text evidence="1">The sequence shown here is derived from an EMBL/GenBank/DDBJ whole genome shotgun (WGS) entry which is preliminary data.</text>
</comment>
<name>A0ABR3JV04_9AGAR</name>
<evidence type="ECO:0000313" key="1">
    <source>
        <dbReference type="EMBL" id="KAL0959424.1"/>
    </source>
</evidence>
<organism evidence="1 2">
    <name type="scientific">Hohenbuehelia grisea</name>
    <dbReference type="NCBI Taxonomy" id="104357"/>
    <lineage>
        <taxon>Eukaryota</taxon>
        <taxon>Fungi</taxon>
        <taxon>Dikarya</taxon>
        <taxon>Basidiomycota</taxon>
        <taxon>Agaricomycotina</taxon>
        <taxon>Agaricomycetes</taxon>
        <taxon>Agaricomycetidae</taxon>
        <taxon>Agaricales</taxon>
        <taxon>Pleurotineae</taxon>
        <taxon>Pleurotaceae</taxon>
        <taxon>Hohenbuehelia</taxon>
    </lineage>
</organism>
<protein>
    <recommendedName>
        <fullName evidence="3">Fungal N-terminal domain-containing protein</fullName>
    </recommendedName>
</protein>
<gene>
    <name evidence="1" type="ORF">HGRIS_014668</name>
</gene>
<keyword evidence="2" id="KW-1185">Reference proteome</keyword>
<accession>A0ABR3JV04</accession>
<reference evidence="2" key="1">
    <citation type="submission" date="2024-06" db="EMBL/GenBank/DDBJ databases">
        <title>Multi-omics analyses provide insights into the biosynthesis of the anticancer antibiotic pleurotin in Hohenbuehelia grisea.</title>
        <authorList>
            <person name="Weaver J.A."/>
            <person name="Alberti F."/>
        </authorList>
    </citation>
    <scope>NUCLEOTIDE SEQUENCE [LARGE SCALE GENOMIC DNA]</scope>
    <source>
        <strain evidence="2">T-177</strain>
    </source>
</reference>